<dbReference type="AlphaFoldDB" id="J3P1K6"/>
<dbReference type="eggNOG" id="ENOG502SYX6">
    <property type="taxonomic scope" value="Eukaryota"/>
</dbReference>
<dbReference type="HOGENOM" id="CLU_278230_0_0_1"/>
<feature type="compositionally biased region" description="Basic residues" evidence="1">
    <location>
        <begin position="951"/>
        <end position="961"/>
    </location>
</feature>
<feature type="compositionally biased region" description="Low complexity" evidence="1">
    <location>
        <begin position="584"/>
        <end position="595"/>
    </location>
</feature>
<reference evidence="4" key="1">
    <citation type="submission" date="2010-07" db="EMBL/GenBank/DDBJ databases">
        <title>The genome sequence of Gaeumannomyces graminis var. tritici strain R3-111a-1.</title>
        <authorList>
            <consortium name="The Broad Institute Genome Sequencing Platform"/>
            <person name="Ma L.-J."/>
            <person name="Dead R."/>
            <person name="Young S."/>
            <person name="Zeng Q."/>
            <person name="Koehrsen M."/>
            <person name="Alvarado L."/>
            <person name="Berlin A."/>
            <person name="Chapman S.B."/>
            <person name="Chen Z."/>
            <person name="Freedman E."/>
            <person name="Gellesch M."/>
            <person name="Goldberg J."/>
            <person name="Griggs A."/>
            <person name="Gujja S."/>
            <person name="Heilman E.R."/>
            <person name="Heiman D."/>
            <person name="Hepburn T."/>
            <person name="Howarth C."/>
            <person name="Jen D."/>
            <person name="Larson L."/>
            <person name="Mehta T."/>
            <person name="Neiman D."/>
            <person name="Pearson M."/>
            <person name="Roberts A."/>
            <person name="Saif S."/>
            <person name="Shea T."/>
            <person name="Shenoy N."/>
            <person name="Sisk P."/>
            <person name="Stolte C."/>
            <person name="Sykes S."/>
            <person name="Walk T."/>
            <person name="White J."/>
            <person name="Yandava C."/>
            <person name="Haas B."/>
            <person name="Nusbaum C."/>
            <person name="Birren B."/>
        </authorList>
    </citation>
    <scope>NUCLEOTIDE SEQUENCE [LARGE SCALE GENOMIC DNA]</scope>
    <source>
        <strain evidence="4">R3-111a-1</strain>
    </source>
</reference>
<protein>
    <submittedName>
        <fullName evidence="2 3">Uncharacterized protein</fullName>
    </submittedName>
</protein>
<feature type="region of interest" description="Disordered" evidence="1">
    <location>
        <begin position="882"/>
        <end position="907"/>
    </location>
</feature>
<feature type="compositionally biased region" description="Polar residues" evidence="1">
    <location>
        <begin position="1"/>
        <end position="20"/>
    </location>
</feature>
<proteinExistence type="predicted"/>
<reference evidence="2" key="3">
    <citation type="submission" date="2010-09" db="EMBL/GenBank/DDBJ databases">
        <title>Annotation of Gaeumannomyces graminis var. tritici R3-111a-1.</title>
        <authorList>
            <consortium name="The Broad Institute Genome Sequencing Platform"/>
            <person name="Ma L.-J."/>
            <person name="Dead R."/>
            <person name="Young S.K."/>
            <person name="Zeng Q."/>
            <person name="Gargeya S."/>
            <person name="Fitzgerald M."/>
            <person name="Haas B."/>
            <person name="Abouelleil A."/>
            <person name="Alvarado L."/>
            <person name="Arachchi H.M."/>
            <person name="Berlin A."/>
            <person name="Brown A."/>
            <person name="Chapman S.B."/>
            <person name="Chen Z."/>
            <person name="Dunbar C."/>
            <person name="Freedman E."/>
            <person name="Gearin G."/>
            <person name="Gellesch M."/>
            <person name="Goldberg J."/>
            <person name="Griggs A."/>
            <person name="Gujja S."/>
            <person name="Heiman D."/>
            <person name="Howarth C."/>
            <person name="Larson L."/>
            <person name="Lui A."/>
            <person name="MacDonald P.J.P."/>
            <person name="Mehta T."/>
            <person name="Montmayeur A."/>
            <person name="Murphy C."/>
            <person name="Neiman D."/>
            <person name="Pearson M."/>
            <person name="Priest M."/>
            <person name="Roberts A."/>
            <person name="Saif S."/>
            <person name="Shea T."/>
            <person name="Shenoy N."/>
            <person name="Sisk P."/>
            <person name="Stolte C."/>
            <person name="Sykes S."/>
            <person name="Yandava C."/>
            <person name="Wortman J."/>
            <person name="Nusbaum C."/>
            <person name="Birren B."/>
        </authorList>
    </citation>
    <scope>NUCLEOTIDE SEQUENCE</scope>
    <source>
        <strain evidence="2">R3-111a-1</strain>
    </source>
</reference>
<feature type="compositionally biased region" description="Polar residues" evidence="1">
    <location>
        <begin position="938"/>
        <end position="950"/>
    </location>
</feature>
<feature type="compositionally biased region" description="Polar residues" evidence="1">
    <location>
        <begin position="596"/>
        <end position="605"/>
    </location>
</feature>
<keyword evidence="4" id="KW-1185">Reference proteome</keyword>
<feature type="compositionally biased region" description="Basic and acidic residues" evidence="1">
    <location>
        <begin position="97"/>
        <end position="124"/>
    </location>
</feature>
<dbReference type="EMBL" id="GL385398">
    <property type="protein sequence ID" value="EJT73548.1"/>
    <property type="molecule type" value="Genomic_DNA"/>
</dbReference>
<feature type="compositionally biased region" description="Acidic residues" evidence="1">
    <location>
        <begin position="185"/>
        <end position="196"/>
    </location>
</feature>
<evidence type="ECO:0000313" key="3">
    <source>
        <dbReference type="EnsemblFungi" id="EJT73548"/>
    </source>
</evidence>
<dbReference type="GeneID" id="20347862"/>
<evidence type="ECO:0000256" key="1">
    <source>
        <dbReference type="SAM" id="MobiDB-lite"/>
    </source>
</evidence>
<feature type="compositionally biased region" description="Low complexity" evidence="1">
    <location>
        <begin position="318"/>
        <end position="341"/>
    </location>
</feature>
<feature type="compositionally biased region" description="Polar residues" evidence="1">
    <location>
        <begin position="1006"/>
        <end position="1028"/>
    </location>
</feature>
<dbReference type="OrthoDB" id="2149705at2759"/>
<feature type="compositionally biased region" description="Polar residues" evidence="1">
    <location>
        <begin position="157"/>
        <end position="175"/>
    </location>
</feature>
<dbReference type="VEuPathDB" id="FungiDB:GGTG_07404"/>
<feature type="compositionally biased region" description="Polar residues" evidence="1">
    <location>
        <begin position="281"/>
        <end position="292"/>
    </location>
</feature>
<name>J3P1K6_GAET3</name>
<dbReference type="EnsemblFungi" id="EJT73548">
    <property type="protein sequence ID" value="EJT73548"/>
    <property type="gene ID" value="GGTG_07404"/>
</dbReference>
<accession>J3P1K6</accession>
<feature type="compositionally biased region" description="Polar residues" evidence="1">
    <location>
        <begin position="217"/>
        <end position="226"/>
    </location>
</feature>
<feature type="compositionally biased region" description="Basic residues" evidence="1">
    <location>
        <begin position="45"/>
        <end position="55"/>
    </location>
</feature>
<feature type="region of interest" description="Disordered" evidence="1">
    <location>
        <begin position="1"/>
        <end position="709"/>
    </location>
</feature>
<feature type="region of interest" description="Disordered" evidence="1">
    <location>
        <begin position="935"/>
        <end position="1104"/>
    </location>
</feature>
<reference evidence="3" key="4">
    <citation type="journal article" date="2015" name="G3 (Bethesda)">
        <title>Genome sequences of three phytopathogenic species of the Magnaporthaceae family of fungi.</title>
        <authorList>
            <person name="Okagaki L.H."/>
            <person name="Nunes C.C."/>
            <person name="Sailsbery J."/>
            <person name="Clay B."/>
            <person name="Brown D."/>
            <person name="John T."/>
            <person name="Oh Y."/>
            <person name="Young N."/>
            <person name="Fitzgerald M."/>
            <person name="Haas B.J."/>
            <person name="Zeng Q."/>
            <person name="Young S."/>
            <person name="Adiconis X."/>
            <person name="Fan L."/>
            <person name="Levin J.Z."/>
            <person name="Mitchell T.K."/>
            <person name="Okubara P.A."/>
            <person name="Farman M.L."/>
            <person name="Kohn L.M."/>
            <person name="Birren B."/>
            <person name="Ma L.-J."/>
            <person name="Dean R.A."/>
        </authorList>
    </citation>
    <scope>NUCLEOTIDE SEQUENCE</scope>
    <source>
        <strain evidence="3">R3-111a-1</strain>
    </source>
</reference>
<dbReference type="Proteomes" id="UP000006039">
    <property type="component" value="Unassembled WGS sequence"/>
</dbReference>
<gene>
    <name evidence="3" type="primary">20347862</name>
    <name evidence="2" type="ORF">GGTG_07404</name>
</gene>
<reference evidence="2" key="2">
    <citation type="submission" date="2010-07" db="EMBL/GenBank/DDBJ databases">
        <authorList>
            <consortium name="The Broad Institute Genome Sequencing Platform"/>
            <consortium name="Broad Institute Genome Sequencing Center for Infectious Disease"/>
            <person name="Ma L.-J."/>
            <person name="Dead R."/>
            <person name="Young S."/>
            <person name="Zeng Q."/>
            <person name="Koehrsen M."/>
            <person name="Alvarado L."/>
            <person name="Berlin A."/>
            <person name="Chapman S.B."/>
            <person name="Chen Z."/>
            <person name="Freedman E."/>
            <person name="Gellesch M."/>
            <person name="Goldberg J."/>
            <person name="Griggs A."/>
            <person name="Gujja S."/>
            <person name="Heilman E.R."/>
            <person name="Heiman D."/>
            <person name="Hepburn T."/>
            <person name="Howarth C."/>
            <person name="Jen D."/>
            <person name="Larson L."/>
            <person name="Mehta T."/>
            <person name="Neiman D."/>
            <person name="Pearson M."/>
            <person name="Roberts A."/>
            <person name="Saif S."/>
            <person name="Shea T."/>
            <person name="Shenoy N."/>
            <person name="Sisk P."/>
            <person name="Stolte C."/>
            <person name="Sykes S."/>
            <person name="Walk T."/>
            <person name="White J."/>
            <person name="Yandava C."/>
            <person name="Haas B."/>
            <person name="Nusbaum C."/>
            <person name="Birren B."/>
        </authorList>
    </citation>
    <scope>NUCLEOTIDE SEQUENCE</scope>
    <source>
        <strain evidence="2">R3-111a-1</strain>
    </source>
</reference>
<feature type="compositionally biased region" description="Low complexity" evidence="1">
    <location>
        <begin position="630"/>
        <end position="641"/>
    </location>
</feature>
<sequence>MAPKTRSSVPSSSARRQTPASAPASRVYRHADTPLQQTRFPPPKKTLKTYGRRTTRLSASAALRQQTMTQIGYVIPTQPDELDDDEDDEDDNENGLEDDRNYDRDEKGKGPETQPRDEDVEKPRVLRGSTRAGKTPVAKEGKQSRPNKRRKTMGDAPSSSFMTQTLTQMLPQSTEEGIGPIIIGDSEDDQDEDEGGAMDAFGGGGVGQEHRGERPSRASSIVPQTPTHDRNPTSAAIPFSPAVLSPSVRMLIRNSSPLGVRRSPLKAKSTNASATVPRPVQQRTAAAATGSSSEKRKRRPAPRDAIIPDSYSTAGELSSPAAPRGSGASNMAGAAGNVSSSLLGTPTRRARIERSPLGELSLADLPRELPPPRRRVAQSAGSSPLAPDENTTPLRPVVAAQTDAGPSAGGILQRAARPADAEIPDSDDELDSLDPTPNKSTPTPLRVAFADMDESEEASDSALAPETPTRPPPRRPTPATRSGGAGEALDEPGSPTPVAHKPVPGTAPGDAGPTVETDSEAEAEGSIPETPTRGPSQRTQARKETTGSVVKTSRAGTSIPLDAEIGDSDVETDSPSPTPKRTRPSTPTVATPTPANRSASQNTRSAKAKLPNPPPPRVVAGSSSPVHDVAASGAGPALPSSMRSRQAEHPAEIPTSDHGGDDGEDTPLTSPGFVAKTSPARPPSRRSPRKATQARIRGHTQKHTQHETQGAYTQLMESQRVPMEILREMAPASERSDVVVTMHPSRVQEVVEGMRNHEFRATRFPRSVVRTWIYVGRPAQELRYMATLGPSRTMGQIDPNTGLGNAEFNEGKRMAGGVAKFAYELVQVYELSNPVSLDRMRESGWTEGQDERSHRFLPPAVVGQLLANLRCALFDDGEQHLLEDDDVDDDGACRPPPGTGVTASGSISQQVEAQIHSDIEHSTQFASRAEYAGDEVIPSSQQGLPVTSRTPAKRGARRSSNTKHESVAPPPPHSAGRRVSQRIQEQQLQQGPKTPAAPRSGRKAVSFSQATTVSQGSTQAMLPSSSPVQRLPSLSRASSSRKKKTPTAAQQPILISSSSGHGNSLMARRYQDDDEDTGDADLSARESYNTDGVSGGGDSSLRSSSQFYLPESLLREEVRKPPIIVDADFSDVEEGLV</sequence>
<feature type="compositionally biased region" description="Polar residues" evidence="1">
    <location>
        <begin position="546"/>
        <end position="556"/>
    </location>
</feature>
<feature type="compositionally biased region" description="Acidic residues" evidence="1">
    <location>
        <begin position="80"/>
        <end position="96"/>
    </location>
</feature>
<organism evidence="2">
    <name type="scientific">Gaeumannomyces tritici (strain R3-111a-1)</name>
    <name type="common">Wheat and barley take-all root rot fungus</name>
    <name type="synonym">Gaeumannomyces graminis var. tritici</name>
    <dbReference type="NCBI Taxonomy" id="644352"/>
    <lineage>
        <taxon>Eukaryota</taxon>
        <taxon>Fungi</taxon>
        <taxon>Dikarya</taxon>
        <taxon>Ascomycota</taxon>
        <taxon>Pezizomycotina</taxon>
        <taxon>Sordariomycetes</taxon>
        <taxon>Sordariomycetidae</taxon>
        <taxon>Magnaporthales</taxon>
        <taxon>Magnaporthaceae</taxon>
        <taxon>Gaeumannomyces</taxon>
    </lineage>
</organism>
<evidence type="ECO:0000313" key="2">
    <source>
        <dbReference type="EMBL" id="EJT73548.1"/>
    </source>
</evidence>
<feature type="compositionally biased region" description="Polar residues" evidence="1">
    <location>
        <begin position="1053"/>
        <end position="1062"/>
    </location>
</feature>
<reference evidence="3" key="5">
    <citation type="submission" date="2018-04" db="UniProtKB">
        <authorList>
            <consortium name="EnsemblFungi"/>
        </authorList>
    </citation>
    <scope>IDENTIFICATION</scope>
    <source>
        <strain evidence="3">R3-111a-1</strain>
    </source>
</reference>
<dbReference type="RefSeq" id="XP_009223492.1">
    <property type="nucleotide sequence ID" value="XM_009225228.1"/>
</dbReference>
<feature type="compositionally biased region" description="Acidic residues" evidence="1">
    <location>
        <begin position="422"/>
        <end position="432"/>
    </location>
</feature>
<feature type="compositionally biased region" description="Polar residues" evidence="1">
    <location>
        <begin position="981"/>
        <end position="992"/>
    </location>
</feature>
<evidence type="ECO:0000313" key="4">
    <source>
        <dbReference type="Proteomes" id="UP000006039"/>
    </source>
</evidence>